<dbReference type="PANTHER" id="PTHR32196">
    <property type="entry name" value="ABC TRANSPORTER PERMEASE PROTEIN YPHD-RELATED-RELATED"/>
    <property type="match status" value="1"/>
</dbReference>
<evidence type="ECO:0000256" key="4">
    <source>
        <dbReference type="ARBA" id="ARBA00022475"/>
    </source>
</evidence>
<dbReference type="PANTHER" id="PTHR32196:SF32">
    <property type="entry name" value="XYLOSE TRANSPORT SYSTEM PERMEASE PROTEIN XYLH"/>
    <property type="match status" value="1"/>
</dbReference>
<protein>
    <recommendedName>
        <fullName evidence="11">Xylose transport system permease protein XylH</fullName>
    </recommendedName>
</protein>
<dbReference type="EMBL" id="QFFI01000004">
    <property type="protein sequence ID" value="PWG64958.1"/>
    <property type="molecule type" value="Genomic_DNA"/>
</dbReference>
<dbReference type="RefSeq" id="WP_109676479.1">
    <property type="nucleotide sequence ID" value="NZ_CP086615.1"/>
</dbReference>
<feature type="transmembrane region" description="Helical" evidence="12">
    <location>
        <begin position="145"/>
        <end position="167"/>
    </location>
</feature>
<feature type="transmembrane region" description="Helical" evidence="12">
    <location>
        <begin position="265"/>
        <end position="284"/>
    </location>
</feature>
<evidence type="ECO:0000256" key="10">
    <source>
        <dbReference type="ARBA" id="ARBA00035611"/>
    </source>
</evidence>
<evidence type="ECO:0000256" key="5">
    <source>
        <dbReference type="ARBA" id="ARBA00022519"/>
    </source>
</evidence>
<keyword evidence="7 12" id="KW-0812">Transmembrane</keyword>
<comment type="similarity">
    <text evidence="2">Belongs to the binding-protein-dependent transport system permease family. AraH/RbsC subfamily.</text>
</comment>
<keyword evidence="4" id="KW-1003">Cell membrane</keyword>
<comment type="caution">
    <text evidence="13">The sequence shown here is derived from an EMBL/GenBank/DDBJ whole genome shotgun (WGS) entry which is preliminary data.</text>
</comment>
<dbReference type="OrthoDB" id="5422926at2"/>
<evidence type="ECO:0000256" key="3">
    <source>
        <dbReference type="ARBA" id="ARBA00022448"/>
    </source>
</evidence>
<proteinExistence type="inferred from homology"/>
<dbReference type="GO" id="GO:0022857">
    <property type="term" value="F:transmembrane transporter activity"/>
    <property type="evidence" value="ECO:0007669"/>
    <property type="project" value="InterPro"/>
</dbReference>
<feature type="transmembrane region" description="Helical" evidence="12">
    <location>
        <begin position="35"/>
        <end position="53"/>
    </location>
</feature>
<comment type="subcellular location">
    <subcellularLocation>
        <location evidence="1">Cell inner membrane</location>
        <topology evidence="1">Multi-pass membrane protein</topology>
    </subcellularLocation>
</comment>
<evidence type="ECO:0000313" key="14">
    <source>
        <dbReference type="Proteomes" id="UP000245474"/>
    </source>
</evidence>
<feature type="transmembrane region" description="Helical" evidence="12">
    <location>
        <begin position="305"/>
        <end position="335"/>
    </location>
</feature>
<sequence>MARVSPAERPAAAAEEDERVRRVSALRQLLNRPEFGALSGAILVFVFFAIVAGDSGMFSLDGTMNWLQVSAELGILAIGATLLMIGGGFDLSIGSMIGFSGMLMAIATVFWGWPVWMAILFAFAVALAIGFVNGYITVRTGLPSFIVTLAFLFILRGLTIGLSVSLTNRTIISDVINDPQSDWLADLFGGVALEWLFRWFGEIGLVATFPNGRPVVEGIPMSIVWFFVLAIVASWVLMRTRFGNWVFATGGDENAAKNTGVPVRFVKISLFMFTAFCATVYAACQVMEFGSASADRGVLKELEAIAAAVIGGTLLTGGYGTIVGACFGALIFGVVQMGLYFTGVESSWFRVFVGVMLLVAVVLNNYIRKRVTEAR</sequence>
<dbReference type="GO" id="GO:0005886">
    <property type="term" value="C:plasma membrane"/>
    <property type="evidence" value="ECO:0007669"/>
    <property type="project" value="UniProtKB-SubCell"/>
</dbReference>
<feature type="transmembrane region" description="Helical" evidence="12">
    <location>
        <begin position="119"/>
        <end position="138"/>
    </location>
</feature>
<dbReference type="InterPro" id="IPR001851">
    <property type="entry name" value="ABC_transp_permease"/>
</dbReference>
<dbReference type="Proteomes" id="UP000245474">
    <property type="component" value="Unassembled WGS sequence"/>
</dbReference>
<dbReference type="AlphaFoldDB" id="A0A2U2N781"/>
<evidence type="ECO:0000256" key="8">
    <source>
        <dbReference type="ARBA" id="ARBA00022989"/>
    </source>
</evidence>
<evidence type="ECO:0000256" key="6">
    <source>
        <dbReference type="ARBA" id="ARBA00022597"/>
    </source>
</evidence>
<feature type="transmembrane region" description="Helical" evidence="12">
    <location>
        <begin position="93"/>
        <end position="113"/>
    </location>
</feature>
<feature type="transmembrane region" description="Helical" evidence="12">
    <location>
        <begin position="347"/>
        <end position="367"/>
    </location>
</feature>
<keyword evidence="3" id="KW-0813">Transport</keyword>
<keyword evidence="14" id="KW-1185">Reference proteome</keyword>
<name>A0A2U2N781_9GAMM</name>
<accession>A0A2U2N781</accession>
<feature type="transmembrane region" description="Helical" evidence="12">
    <location>
        <begin position="187"/>
        <end position="207"/>
    </location>
</feature>
<evidence type="ECO:0000256" key="12">
    <source>
        <dbReference type="SAM" id="Phobius"/>
    </source>
</evidence>
<evidence type="ECO:0000256" key="9">
    <source>
        <dbReference type="ARBA" id="ARBA00023136"/>
    </source>
</evidence>
<evidence type="ECO:0000256" key="11">
    <source>
        <dbReference type="ARBA" id="ARBA00035686"/>
    </source>
</evidence>
<evidence type="ECO:0000256" key="2">
    <source>
        <dbReference type="ARBA" id="ARBA00007942"/>
    </source>
</evidence>
<dbReference type="CDD" id="cd06579">
    <property type="entry name" value="TM_PBP1_transp_AraH_like"/>
    <property type="match status" value="1"/>
</dbReference>
<keyword evidence="6" id="KW-0762">Sugar transport</keyword>
<evidence type="ECO:0000256" key="1">
    <source>
        <dbReference type="ARBA" id="ARBA00004429"/>
    </source>
</evidence>
<gene>
    <name evidence="13" type="ORF">DEM34_03955</name>
</gene>
<keyword evidence="5" id="KW-0997">Cell inner membrane</keyword>
<evidence type="ECO:0000313" key="13">
    <source>
        <dbReference type="EMBL" id="PWG64958.1"/>
    </source>
</evidence>
<keyword evidence="9 12" id="KW-0472">Membrane</keyword>
<organism evidence="13 14">
    <name type="scientific">Sediminicurvatus halobius</name>
    <dbReference type="NCBI Taxonomy" id="2182432"/>
    <lineage>
        <taxon>Bacteria</taxon>
        <taxon>Pseudomonadati</taxon>
        <taxon>Pseudomonadota</taxon>
        <taxon>Gammaproteobacteria</taxon>
        <taxon>Chromatiales</taxon>
        <taxon>Ectothiorhodospiraceae</taxon>
        <taxon>Sediminicurvatus</taxon>
    </lineage>
</organism>
<evidence type="ECO:0000256" key="7">
    <source>
        <dbReference type="ARBA" id="ARBA00022692"/>
    </source>
</evidence>
<comment type="function">
    <text evidence="10">Part of the binding-protein-dependent transport system for D-xylose. Probably responsible for the translocation of the substrate across the membrane.</text>
</comment>
<reference evidence="13 14" key="1">
    <citation type="submission" date="2018-05" db="EMBL/GenBank/DDBJ databases">
        <title>Spiribacter halobius sp. nov., a moderately halophilic bacterium isolated from marine solar saltern.</title>
        <authorList>
            <person name="Zheng W.-S."/>
            <person name="Lu D.-C."/>
            <person name="Du Z.-J."/>
        </authorList>
    </citation>
    <scope>NUCLEOTIDE SEQUENCE [LARGE SCALE GENOMIC DNA]</scope>
    <source>
        <strain evidence="13 14">E85</strain>
    </source>
</reference>
<keyword evidence="8 12" id="KW-1133">Transmembrane helix</keyword>
<feature type="transmembrane region" description="Helical" evidence="12">
    <location>
        <begin position="219"/>
        <end position="238"/>
    </location>
</feature>
<dbReference type="Pfam" id="PF02653">
    <property type="entry name" value="BPD_transp_2"/>
    <property type="match status" value="1"/>
</dbReference>
<feature type="transmembrane region" description="Helical" evidence="12">
    <location>
        <begin position="65"/>
        <end position="86"/>
    </location>
</feature>